<gene>
    <name evidence="2" type="ORF">SAZU_3033</name>
</gene>
<protein>
    <submittedName>
        <fullName evidence="2">Hemicentin-2</fullName>
    </submittedName>
</protein>
<reference evidence="2" key="1">
    <citation type="journal article" date="2015" name="Genome Announc.">
        <title>Draft Genome Sequence of Thiostrepton-Producing Streptomyces azureus ATCC 14921.</title>
        <authorList>
            <person name="Sakihara K."/>
            <person name="Maeda J."/>
            <person name="Tashiro K."/>
            <person name="Fujino Y."/>
            <person name="Kuhara S."/>
            <person name="Ohshima T."/>
            <person name="Ogata S."/>
            <person name="Doi K."/>
        </authorList>
    </citation>
    <scope>NUCLEOTIDE SEQUENCE [LARGE SCALE GENOMIC DNA]</scope>
    <source>
        <strain evidence="2">ATCC14921</strain>
    </source>
</reference>
<sequence length="77" mass="8226">MIPDWYQDGEVITATRLQTTPPDSAARTHRALGSKKREAEMATRTAAGEAKRDARTRVPARADGTGPRGPGRRGPAG</sequence>
<evidence type="ECO:0000313" key="2">
    <source>
        <dbReference type="EMBL" id="GAP48207.1"/>
    </source>
</evidence>
<dbReference type="Proteomes" id="UP000053859">
    <property type="component" value="Unassembled WGS sequence"/>
</dbReference>
<evidence type="ECO:0000313" key="3">
    <source>
        <dbReference type="Proteomes" id="UP000053859"/>
    </source>
</evidence>
<dbReference type="EMBL" id="DF968254">
    <property type="protein sequence ID" value="GAP48207.1"/>
    <property type="molecule type" value="Genomic_DNA"/>
</dbReference>
<feature type="compositionally biased region" description="Gly residues" evidence="1">
    <location>
        <begin position="66"/>
        <end position="77"/>
    </location>
</feature>
<proteinExistence type="predicted"/>
<organism evidence="2 3">
    <name type="scientific">Streptomyces azureus</name>
    <dbReference type="NCBI Taxonomy" id="146537"/>
    <lineage>
        <taxon>Bacteria</taxon>
        <taxon>Bacillati</taxon>
        <taxon>Actinomycetota</taxon>
        <taxon>Actinomycetes</taxon>
        <taxon>Kitasatosporales</taxon>
        <taxon>Streptomycetaceae</taxon>
        <taxon>Streptomyces</taxon>
    </lineage>
</organism>
<name>A0A0K8PJZ2_STRAJ</name>
<keyword evidence="3" id="KW-1185">Reference proteome</keyword>
<dbReference type="AlphaFoldDB" id="A0A0K8PJZ2"/>
<feature type="region of interest" description="Disordered" evidence="1">
    <location>
        <begin position="13"/>
        <end position="77"/>
    </location>
</feature>
<dbReference type="PATRIC" id="fig|146537.3.peg.3197"/>
<evidence type="ECO:0000256" key="1">
    <source>
        <dbReference type="SAM" id="MobiDB-lite"/>
    </source>
</evidence>
<accession>A0A0K8PJZ2</accession>